<dbReference type="KEGG" id="fae:FAES_0758"/>
<name>I0K3R6_9BACT</name>
<sequence>MRNYLLWLYTIFLCSLFCPVAKAQLQWTVVSSSTAASNASGFSSVNYGDGQWITVGSSGKIMTSIDGSTWTNRNSNTKEDLTAIAHRPGQWVAVGSNGTTITSPNGIDWTVHVTDPANGFSGVDFGADRWVAVGKTNNVRVGYGIMYTSTDGINWTNQPIAQQLSYGLNRVEYINNTWYLVGGNLIATSKDGLEWTPRSLKGKPSFVTSIAYGAGLYVAGDIDGYYLTSTDGINWPELRINADMSVSNVSYGDGYWLAVGNDYTRRHLLWASTDGTHWQGVDIPSTNSINAVHYANGRWVAVGGAYSILTSLSASFVPLGVLPSSSIRLVIYPNPGAGFVDVEAETLINSITVRSVRGTLVNHYDFAQPVTKWVLRLADEPAGTYFIQVQTSGMKSRTLPYIKY</sequence>
<gene>
    <name evidence="2" type="ORF">FAES_0758</name>
</gene>
<proteinExistence type="predicted"/>
<evidence type="ECO:0000313" key="2">
    <source>
        <dbReference type="EMBL" id="CCG98769.1"/>
    </source>
</evidence>
<keyword evidence="3" id="KW-1185">Reference proteome</keyword>
<evidence type="ECO:0000256" key="1">
    <source>
        <dbReference type="SAM" id="SignalP"/>
    </source>
</evidence>
<feature type="chain" id="PRO_5003629849" description="Secretion system C-terminal sorting domain-containing protein" evidence="1">
    <location>
        <begin position="24"/>
        <end position="404"/>
    </location>
</feature>
<dbReference type="EMBL" id="HE796683">
    <property type="protein sequence ID" value="CCG98769.1"/>
    <property type="molecule type" value="Genomic_DNA"/>
</dbReference>
<dbReference type="eggNOG" id="COG4447">
    <property type="taxonomic scope" value="Bacteria"/>
</dbReference>
<dbReference type="SUPFAM" id="SSF50939">
    <property type="entry name" value="Sialidases"/>
    <property type="match status" value="2"/>
</dbReference>
<dbReference type="AlphaFoldDB" id="I0K3R6"/>
<dbReference type="HOGENOM" id="CLU_681042_0_0_10"/>
<evidence type="ECO:0000313" key="3">
    <source>
        <dbReference type="Proteomes" id="UP000011058"/>
    </source>
</evidence>
<protein>
    <recommendedName>
        <fullName evidence="4">Secretion system C-terminal sorting domain-containing protein</fullName>
    </recommendedName>
</protein>
<dbReference type="InterPro" id="IPR036278">
    <property type="entry name" value="Sialidase_sf"/>
</dbReference>
<dbReference type="RefSeq" id="WP_015329869.1">
    <property type="nucleotide sequence ID" value="NC_020054.1"/>
</dbReference>
<dbReference type="InterPro" id="IPR026444">
    <property type="entry name" value="Secre_tail"/>
</dbReference>
<feature type="signal peptide" evidence="1">
    <location>
        <begin position="1"/>
        <end position="23"/>
    </location>
</feature>
<organism evidence="2 3">
    <name type="scientific">Fibrella aestuarina BUZ 2</name>
    <dbReference type="NCBI Taxonomy" id="1166018"/>
    <lineage>
        <taxon>Bacteria</taxon>
        <taxon>Pseudomonadati</taxon>
        <taxon>Bacteroidota</taxon>
        <taxon>Cytophagia</taxon>
        <taxon>Cytophagales</taxon>
        <taxon>Spirosomataceae</taxon>
        <taxon>Fibrella</taxon>
    </lineage>
</organism>
<dbReference type="NCBIfam" id="TIGR04183">
    <property type="entry name" value="Por_Secre_tail"/>
    <property type="match status" value="1"/>
</dbReference>
<accession>I0K3R6</accession>
<reference evidence="2 3" key="1">
    <citation type="journal article" date="2012" name="J. Bacteriol.">
        <title>Genome Sequence of Fibrella aestuarina BUZ 2T, a Filamentous Marine Bacterium.</title>
        <authorList>
            <person name="Filippini M."/>
            <person name="Qi W."/>
            <person name="Blom J."/>
            <person name="Goesmann A."/>
            <person name="Smits T.H."/>
            <person name="Bagheri H.C."/>
        </authorList>
    </citation>
    <scope>NUCLEOTIDE SEQUENCE [LARGE SCALE GENOMIC DNA]</scope>
    <source>
        <strain evidence="3">BUZ 2T</strain>
    </source>
</reference>
<dbReference type="Proteomes" id="UP000011058">
    <property type="component" value="Chromosome"/>
</dbReference>
<dbReference type="OrthoDB" id="2082473at2"/>
<keyword evidence="1" id="KW-0732">Signal</keyword>
<evidence type="ECO:0008006" key="4">
    <source>
        <dbReference type="Google" id="ProtNLM"/>
    </source>
</evidence>